<evidence type="ECO:0000313" key="1">
    <source>
        <dbReference type="EMBL" id="MBV4489669.1"/>
    </source>
</evidence>
<gene>
    <name evidence="1" type="ORF">HU760_003540</name>
</gene>
<comment type="caution">
    <text evidence="1">The sequence shown here is derived from an EMBL/GenBank/DDBJ whole genome shotgun (WGS) entry which is preliminary data.</text>
</comment>
<reference evidence="1 2" key="1">
    <citation type="journal article" date="2020" name="Microorganisms">
        <title>Reliable Identification of Environmental Pseudomonas Isolates Using the rpoD Gene.</title>
        <authorList>
            <consortium name="The Broad Institute Genome Sequencing Platform"/>
            <person name="Girard L."/>
            <person name="Lood C."/>
            <person name="Rokni-Zadeh H."/>
            <person name="van Noort V."/>
            <person name="Lavigne R."/>
            <person name="De Mot R."/>
        </authorList>
    </citation>
    <scope>NUCLEOTIDE SEQUENCE [LARGE SCALE GENOMIC DNA]</scope>
    <source>
        <strain evidence="1 2">RD9SR1</strain>
    </source>
</reference>
<sequence length="83" mass="9566">MNEQKFAEYLLEEINKTAQDIVNRADNVDDFAHGKLSYLLSLRRITSGNAVREDFGRHDGINDVLQLLGIIPRDRTYLSYIPK</sequence>
<proteinExistence type="predicted"/>
<dbReference type="Proteomes" id="UP000609530">
    <property type="component" value="Unassembled WGS sequence"/>
</dbReference>
<protein>
    <submittedName>
        <fullName evidence="1">Uncharacterized protein</fullName>
    </submittedName>
</protein>
<organism evidence="1 2">
    <name type="scientific">Pseudomonas oryzicola</name>
    <dbReference type="NCBI Taxonomy" id="485876"/>
    <lineage>
        <taxon>Bacteria</taxon>
        <taxon>Pseudomonadati</taxon>
        <taxon>Pseudomonadota</taxon>
        <taxon>Gammaproteobacteria</taxon>
        <taxon>Pseudomonadales</taxon>
        <taxon>Pseudomonadaceae</taxon>
        <taxon>Pseudomonas</taxon>
    </lineage>
</organism>
<evidence type="ECO:0000313" key="2">
    <source>
        <dbReference type="Proteomes" id="UP000609530"/>
    </source>
</evidence>
<accession>A0ABS6Q6T5</accession>
<name>A0ABS6Q6T5_9PSED</name>
<keyword evidence="2" id="KW-1185">Reference proteome</keyword>
<dbReference type="RefSeq" id="WP_186672597.1">
    <property type="nucleotide sequence ID" value="NZ_JABWRZ020000001.1"/>
</dbReference>
<dbReference type="EMBL" id="JABWRZ020000001">
    <property type="protein sequence ID" value="MBV4489669.1"/>
    <property type="molecule type" value="Genomic_DNA"/>
</dbReference>